<name>A0A151GNC4_DRECN</name>
<dbReference type="RefSeq" id="XP_040657948.1">
    <property type="nucleotide sequence ID" value="XM_040802915.1"/>
</dbReference>
<comment type="caution">
    <text evidence="1">The sequence shown here is derived from an EMBL/GenBank/DDBJ whole genome shotgun (WGS) entry which is preliminary data.</text>
</comment>
<dbReference type="PANTHER" id="PTHR34144">
    <property type="entry name" value="CHROMOSOME 8, WHOLE GENOME SHOTGUN SEQUENCE"/>
    <property type="match status" value="1"/>
</dbReference>
<protein>
    <submittedName>
        <fullName evidence="1">Polysaccharide export protein</fullName>
    </submittedName>
</protein>
<dbReference type="PANTHER" id="PTHR34144:SF7">
    <property type="entry name" value="EXPORT PROTEIN (CAP59), PUTATIVE (AFU_ORTHOLOGUE AFUA_7G05020)-RELATED"/>
    <property type="match status" value="1"/>
</dbReference>
<evidence type="ECO:0000313" key="2">
    <source>
        <dbReference type="Proteomes" id="UP000076580"/>
    </source>
</evidence>
<gene>
    <name evidence="1" type="ORF">DCS_05613</name>
</gene>
<sequence>MRRPLPTVLLAGANRLYLRRIRRWRTTRLLLLLFCLVNVLDVLRVHRNLLNYELYRQELEAGPKPSRPNERIYIASIHFNNGDVLRTHWNEAVLRLTETFGVKNVFVSIFESGSWDDSKTVLQDLATELERRAVPHRIDVSDVTHRDEIAKPDEEKTDGWVVTPRGKKELRRIPYLAKLRNRTIKDLLDLHKQGINFDKVLFLNDVIFTTEDVLALMDTNGGDYAAACSLDFSKPPLYYDTFALRDTEGSGHAMQTWPYFRGRESRNALLNNADAVPVTSCWNGIVVMPAEPFVSSTSLRFRGVPDSLALHHLEASECCLIHADNPLSKTLGVYLNPRVRVGYNLAAYEATHPGDGDAWVSMWQIWRGLWVNRIKRWTVFTLEGFVVRSRVGRWEAEASGNKEAGEFCLINEMQILADNGWAHV</sequence>
<dbReference type="Pfam" id="PF11735">
    <property type="entry name" value="CAP59_mtransfer"/>
    <property type="match status" value="1"/>
</dbReference>
<organism evidence="1 2">
    <name type="scientific">Drechmeria coniospora</name>
    <name type="common">Nematophagous fungus</name>
    <name type="synonym">Meria coniospora</name>
    <dbReference type="NCBI Taxonomy" id="98403"/>
    <lineage>
        <taxon>Eukaryota</taxon>
        <taxon>Fungi</taxon>
        <taxon>Dikarya</taxon>
        <taxon>Ascomycota</taxon>
        <taxon>Pezizomycotina</taxon>
        <taxon>Sordariomycetes</taxon>
        <taxon>Hypocreomycetidae</taxon>
        <taxon>Hypocreales</taxon>
        <taxon>Ophiocordycipitaceae</taxon>
        <taxon>Drechmeria</taxon>
    </lineage>
</organism>
<dbReference type="Proteomes" id="UP000076580">
    <property type="component" value="Chromosome 02"/>
</dbReference>
<dbReference type="InParanoid" id="A0A151GNC4"/>
<proteinExistence type="predicted"/>
<dbReference type="STRING" id="98403.A0A151GNC4"/>
<dbReference type="EMBL" id="LAYC01000002">
    <property type="protein sequence ID" value="KYK58596.1"/>
    <property type="molecule type" value="Genomic_DNA"/>
</dbReference>
<dbReference type="InterPro" id="IPR021047">
    <property type="entry name" value="Mannosyltransferase_CMT1"/>
</dbReference>
<dbReference type="AlphaFoldDB" id="A0A151GNC4"/>
<keyword evidence="2" id="KW-1185">Reference proteome</keyword>
<reference evidence="1 2" key="1">
    <citation type="journal article" date="2016" name="Sci. Rep.">
        <title>Insights into Adaptations to a Near-Obligate Nematode Endoparasitic Lifestyle from the Finished Genome of Drechmeria coniospora.</title>
        <authorList>
            <person name="Zhang L."/>
            <person name="Zhou Z."/>
            <person name="Guo Q."/>
            <person name="Fokkens L."/>
            <person name="Miskei M."/>
            <person name="Pocsi I."/>
            <person name="Zhang W."/>
            <person name="Chen M."/>
            <person name="Wang L."/>
            <person name="Sun Y."/>
            <person name="Donzelli B.G."/>
            <person name="Gibson D.M."/>
            <person name="Nelson D.R."/>
            <person name="Luo J.G."/>
            <person name="Rep M."/>
            <person name="Liu H."/>
            <person name="Yang S."/>
            <person name="Wang J."/>
            <person name="Krasnoff S.B."/>
            <person name="Xu Y."/>
            <person name="Molnar I."/>
            <person name="Lin M."/>
        </authorList>
    </citation>
    <scope>NUCLEOTIDE SEQUENCE [LARGE SCALE GENOMIC DNA]</scope>
    <source>
        <strain evidence="1 2">ARSEF 6962</strain>
    </source>
</reference>
<dbReference type="GeneID" id="63718256"/>
<accession>A0A151GNC4</accession>
<evidence type="ECO:0000313" key="1">
    <source>
        <dbReference type="EMBL" id="KYK58596.1"/>
    </source>
</evidence>